<reference evidence="3 4" key="1">
    <citation type="submission" date="2020-10" db="EMBL/GenBank/DDBJ databases">
        <title>Ca. Dormibacterota MAGs.</title>
        <authorList>
            <person name="Montgomery K."/>
        </authorList>
    </citation>
    <scope>NUCLEOTIDE SEQUENCE [LARGE SCALE GENOMIC DNA]</scope>
    <source>
        <strain evidence="3">SC8811_S16_3</strain>
    </source>
</reference>
<dbReference type="Proteomes" id="UP000620075">
    <property type="component" value="Unassembled WGS sequence"/>
</dbReference>
<evidence type="ECO:0000313" key="3">
    <source>
        <dbReference type="EMBL" id="MBJ7604449.1"/>
    </source>
</evidence>
<evidence type="ECO:0000313" key="4">
    <source>
        <dbReference type="Proteomes" id="UP000620075"/>
    </source>
</evidence>
<comment type="similarity">
    <text evidence="1">Belongs to the asp23 family.</text>
</comment>
<sequence>MDQDKISSQAAVTTPSSTGTAPGGGSRSPAVSRPGAALTSGDRHASLTTERGNTRIADGVVTKIAALATREIPGVHEMGKGFARALGGLRARVPGQTEDQSTQGVSVEVGERQAAIDLDVVTYYGQSIVDVTEAVRRNVIERVESMTGLEVTEVNIMVDDLVVEGEPQAPAETRVQ</sequence>
<dbReference type="PANTHER" id="PTHR34297">
    <property type="entry name" value="HYPOTHETICAL CYTOSOLIC PROTEIN-RELATED"/>
    <property type="match status" value="1"/>
</dbReference>
<evidence type="ECO:0000256" key="1">
    <source>
        <dbReference type="ARBA" id="ARBA00005721"/>
    </source>
</evidence>
<protein>
    <submittedName>
        <fullName evidence="3">Asp23/Gls24 family envelope stress response protein</fullName>
    </submittedName>
</protein>
<accession>A0A934KDI0</accession>
<dbReference type="RefSeq" id="WP_338182119.1">
    <property type="nucleotide sequence ID" value="NZ_JAEKNQ010000058.1"/>
</dbReference>
<proteinExistence type="inferred from homology"/>
<feature type="region of interest" description="Disordered" evidence="2">
    <location>
        <begin position="1"/>
        <end position="48"/>
    </location>
</feature>
<name>A0A934KDI0_9BACT</name>
<evidence type="ECO:0000256" key="2">
    <source>
        <dbReference type="SAM" id="MobiDB-lite"/>
    </source>
</evidence>
<dbReference type="PANTHER" id="PTHR34297:SF3">
    <property type="entry name" value="ALKALINE SHOCK PROTEIN 23"/>
    <property type="match status" value="1"/>
</dbReference>
<dbReference type="EMBL" id="JAEKNQ010000058">
    <property type="protein sequence ID" value="MBJ7604449.1"/>
    <property type="molecule type" value="Genomic_DNA"/>
</dbReference>
<gene>
    <name evidence="3" type="ORF">JF888_14895</name>
</gene>
<comment type="caution">
    <text evidence="3">The sequence shown here is derived from an EMBL/GenBank/DDBJ whole genome shotgun (WGS) entry which is preliminary data.</text>
</comment>
<organism evidence="3 4">
    <name type="scientific">Candidatus Dormiibacter inghamiae</name>
    <dbReference type="NCBI Taxonomy" id="3127013"/>
    <lineage>
        <taxon>Bacteria</taxon>
        <taxon>Bacillati</taxon>
        <taxon>Candidatus Dormiibacterota</taxon>
        <taxon>Candidatus Dormibacteria</taxon>
        <taxon>Candidatus Dormibacterales</taxon>
        <taxon>Candidatus Dormibacteraceae</taxon>
        <taxon>Candidatus Dormiibacter</taxon>
    </lineage>
</organism>
<feature type="compositionally biased region" description="Low complexity" evidence="2">
    <location>
        <begin position="10"/>
        <end position="20"/>
    </location>
</feature>
<dbReference type="InterPro" id="IPR005531">
    <property type="entry name" value="Asp23"/>
</dbReference>
<dbReference type="AlphaFoldDB" id="A0A934KDI0"/>
<dbReference type="Pfam" id="PF03780">
    <property type="entry name" value="Asp23"/>
    <property type="match status" value="1"/>
</dbReference>